<dbReference type="AlphaFoldDB" id="A0A4X1VXK7"/>
<name>A0A4X1VXK7_PIG</name>
<gene>
    <name evidence="12" type="primary">CIMIP2B</name>
</gene>
<dbReference type="PANTHER" id="PTHR22146">
    <property type="entry name" value="CAT EYE SYNDROME CRITICAL REGION PROTEIN 6"/>
    <property type="match status" value="1"/>
</dbReference>
<feature type="region of interest" description="Disordered" evidence="10">
    <location>
        <begin position="131"/>
        <end position="169"/>
    </location>
</feature>
<keyword evidence="3" id="KW-0969">Cilium</keyword>
<sequence length="223" mass="24840">MTMASTFIPGLNPKNPHYIPGYTGHCPLLRFSMGQTYGQTTGQLLRGSPGLAWPPAHRTLLPPIRSPRSPEIPRRSLPVRRGHERLSSSMIPGYTGFVPQAQFIFAKNCNQVWAEALNDFTQWYGGQGSQELQKEAKGEKDMEKDQEPKLEAEVEAENEPELGQEVEQVRPRRLRGVQWGGSWKPYLSVARPGVTVSSMAVGTGTRARLPAPPPWELVFQPRG</sequence>
<evidence type="ECO:0000256" key="8">
    <source>
        <dbReference type="ARBA" id="ARBA00041163"/>
    </source>
</evidence>
<keyword evidence="4" id="KW-0206">Cytoskeleton</keyword>
<evidence type="ECO:0000259" key="11">
    <source>
        <dbReference type="Pfam" id="PF10629"/>
    </source>
</evidence>
<evidence type="ECO:0000313" key="12">
    <source>
        <dbReference type="Ensembl" id="ENSSSCP00070046636.1"/>
    </source>
</evidence>
<accession>A0A4X1VXK7</accession>
<evidence type="ECO:0000256" key="1">
    <source>
        <dbReference type="ARBA" id="ARBA00004611"/>
    </source>
</evidence>
<keyword evidence="5" id="KW-0966">Cell projection</keyword>
<evidence type="ECO:0000256" key="4">
    <source>
        <dbReference type="ARBA" id="ARBA00023212"/>
    </source>
</evidence>
<evidence type="ECO:0000256" key="3">
    <source>
        <dbReference type="ARBA" id="ARBA00022846"/>
    </source>
</evidence>
<dbReference type="GO" id="GO:0015630">
    <property type="term" value="C:microtubule cytoskeleton"/>
    <property type="evidence" value="ECO:0007669"/>
    <property type="project" value="UniProtKB-ARBA"/>
</dbReference>
<reference evidence="12 13" key="1">
    <citation type="submission" date="2017-08" db="EMBL/GenBank/DDBJ databases">
        <title>USMARCv1.0.</title>
        <authorList>
            <person name="Hannum G.I."/>
            <person name="Koren S."/>
            <person name="Schroeder S.G."/>
            <person name="Chin S.C."/>
            <person name="Nonneman D.J."/>
            <person name="Becker S.A."/>
            <person name="Rosen B.D."/>
            <person name="Bickhart D.M."/>
            <person name="Putnam N.H."/>
            <person name="Green R.E."/>
            <person name="Tuggle C.K."/>
            <person name="Liu H."/>
            <person name="Rohrer G.A."/>
            <person name="Warr A."/>
            <person name="Hall R."/>
            <person name="Kim K."/>
            <person name="Hume D.A."/>
            <person name="Talbot R."/>
            <person name="Chow W."/>
            <person name="Howe K."/>
            <person name="Schwartz A.S."/>
            <person name="Watson M."/>
            <person name="Archibald A.L."/>
            <person name="Phillippy A.M."/>
            <person name="Smith T.P.L."/>
        </authorList>
    </citation>
    <scope>NUCLEOTIDE SEQUENCE [LARGE SCALE GENOMIC DNA]</scope>
</reference>
<dbReference type="InterPro" id="IPR018902">
    <property type="entry name" value="CMI2A-C-like_dom"/>
</dbReference>
<evidence type="ECO:0000256" key="9">
    <source>
        <dbReference type="ARBA" id="ARBA00046435"/>
    </source>
</evidence>
<dbReference type="GO" id="GO:0005929">
    <property type="term" value="C:cilium"/>
    <property type="evidence" value="ECO:0007669"/>
    <property type="project" value="UniProtKB-ARBA"/>
</dbReference>
<keyword evidence="3" id="KW-0282">Flagellum</keyword>
<keyword evidence="2" id="KW-0963">Cytoplasm</keyword>
<comment type="subcellular location">
    <subcellularLocation>
        <location evidence="1">Cytoplasm</location>
        <location evidence="1">Cytoskeleton</location>
        <location evidence="1">Flagellum axoneme</location>
    </subcellularLocation>
</comment>
<protein>
    <recommendedName>
        <fullName evidence="8">Ciliary microtubule inner protein 2B</fullName>
    </recommendedName>
</protein>
<feature type="domain" description="Ciliary microtubule inner protein 2A-C-like" evidence="11">
    <location>
        <begin position="15"/>
        <end position="46"/>
    </location>
</feature>
<dbReference type="Pfam" id="PF10629">
    <property type="entry name" value="CMI2B-like"/>
    <property type="match status" value="1"/>
</dbReference>
<evidence type="ECO:0000256" key="6">
    <source>
        <dbReference type="ARBA" id="ARBA00035003"/>
    </source>
</evidence>
<evidence type="ECO:0000256" key="5">
    <source>
        <dbReference type="ARBA" id="ARBA00023273"/>
    </source>
</evidence>
<comment type="subunit">
    <text evidence="9">Microtubule inner protein component of sperm flagellar doublet microtubules.</text>
</comment>
<organism evidence="12 13">
    <name type="scientific">Sus scrofa</name>
    <name type="common">Pig</name>
    <dbReference type="NCBI Taxonomy" id="9823"/>
    <lineage>
        <taxon>Eukaryota</taxon>
        <taxon>Metazoa</taxon>
        <taxon>Chordata</taxon>
        <taxon>Craniata</taxon>
        <taxon>Vertebrata</taxon>
        <taxon>Euteleostomi</taxon>
        <taxon>Mammalia</taxon>
        <taxon>Eutheria</taxon>
        <taxon>Laurasiatheria</taxon>
        <taxon>Artiodactyla</taxon>
        <taxon>Suina</taxon>
        <taxon>Suidae</taxon>
        <taxon>Sus</taxon>
    </lineage>
</organism>
<evidence type="ECO:0000256" key="2">
    <source>
        <dbReference type="ARBA" id="ARBA00022490"/>
    </source>
</evidence>
<proteinExistence type="inferred from homology"/>
<dbReference type="PANTHER" id="PTHR22146:SF8">
    <property type="entry name" value="PROTEIN FAM166B"/>
    <property type="match status" value="1"/>
</dbReference>
<dbReference type="Proteomes" id="UP000314985">
    <property type="component" value="Chromosome 1"/>
</dbReference>
<reference evidence="12" key="2">
    <citation type="submission" date="2025-08" db="UniProtKB">
        <authorList>
            <consortium name="Ensembl"/>
        </authorList>
    </citation>
    <scope>IDENTIFICATION</scope>
</reference>
<feature type="compositionally biased region" description="Acidic residues" evidence="10">
    <location>
        <begin position="153"/>
        <end position="164"/>
    </location>
</feature>
<comment type="similarity">
    <text evidence="7">Belongs to the CIMIP2 family.</text>
</comment>
<comment type="function">
    <text evidence="6">Microtubule inner protein (MIP) part of the dynein-decorated doublet microtubules (DMTs) in cilia axoneme, which is required for motile cilia beating.</text>
</comment>
<evidence type="ECO:0000256" key="7">
    <source>
        <dbReference type="ARBA" id="ARBA00035661"/>
    </source>
</evidence>
<dbReference type="Ensembl" id="ENSSSCT00070054977.1">
    <property type="protein sequence ID" value="ENSSSCP00070046636.1"/>
    <property type="gene ID" value="ENSSSCG00070027409.1"/>
</dbReference>
<evidence type="ECO:0000313" key="13">
    <source>
        <dbReference type="Proteomes" id="UP000314985"/>
    </source>
</evidence>
<evidence type="ECO:0000256" key="10">
    <source>
        <dbReference type="SAM" id="MobiDB-lite"/>
    </source>
</evidence>
<feature type="compositionally biased region" description="Basic and acidic residues" evidence="10">
    <location>
        <begin position="132"/>
        <end position="152"/>
    </location>
</feature>